<comment type="similarity">
    <text evidence="1 6">Belongs to the glycosyltransferase 1 family. Plant sucrose synthase subfamily.</text>
</comment>
<keyword evidence="3 6" id="KW-0328">Glycosyltransferase</keyword>
<dbReference type="GO" id="GO:0005985">
    <property type="term" value="P:sucrose metabolic process"/>
    <property type="evidence" value="ECO:0007669"/>
    <property type="project" value="InterPro"/>
</dbReference>
<dbReference type="EMBL" id="JAINDJ010000002">
    <property type="protein sequence ID" value="KAG9457618.1"/>
    <property type="molecule type" value="Genomic_DNA"/>
</dbReference>
<feature type="domain" description="Sucrose synthase first GT-B" evidence="8">
    <location>
        <begin position="266"/>
        <end position="554"/>
    </location>
</feature>
<dbReference type="FunFam" id="3.40.50.2000:FF:000004">
    <property type="entry name" value="Sucrose synthase"/>
    <property type="match status" value="1"/>
</dbReference>
<evidence type="ECO:0000313" key="11">
    <source>
        <dbReference type="EMBL" id="KAG9457618.1"/>
    </source>
</evidence>
<feature type="domain" description="Sucrose synthase EPBD" evidence="10">
    <location>
        <begin position="156"/>
        <end position="243"/>
    </location>
</feature>
<gene>
    <name evidence="11" type="ORF">H6P81_002126</name>
</gene>
<accession>A0AAV7F9L6</accession>
<evidence type="ECO:0000259" key="9">
    <source>
        <dbReference type="Pfam" id="PF24861"/>
    </source>
</evidence>
<dbReference type="Pfam" id="PF00534">
    <property type="entry name" value="Glycos_transf_1"/>
    <property type="match status" value="1"/>
</dbReference>
<evidence type="ECO:0000256" key="3">
    <source>
        <dbReference type="ARBA" id="ARBA00022676"/>
    </source>
</evidence>
<protein>
    <recommendedName>
        <fullName evidence="2 6">Sucrose synthase</fullName>
        <ecNumber evidence="2 6">2.4.1.13</ecNumber>
    </recommendedName>
</protein>
<dbReference type="Gene3D" id="3.10.450.330">
    <property type="match status" value="1"/>
</dbReference>
<dbReference type="EC" id="2.4.1.13" evidence="2 6"/>
<dbReference type="InterPro" id="IPR012820">
    <property type="entry name" value="Sucrose_synthase_pln/cyn"/>
</dbReference>
<dbReference type="Pfam" id="PF00862">
    <property type="entry name" value="GT-B_Sucrose_synth"/>
    <property type="match status" value="1"/>
</dbReference>
<dbReference type="Gene3D" id="3.40.50.2000">
    <property type="entry name" value="Glycogen Phosphorylase B"/>
    <property type="match status" value="2"/>
</dbReference>
<dbReference type="Gene3D" id="1.20.120.1230">
    <property type="match status" value="1"/>
</dbReference>
<dbReference type="InterPro" id="IPR056736">
    <property type="entry name" value="SUS_EPBD"/>
</dbReference>
<proteinExistence type="inferred from homology"/>
<keyword evidence="4 6" id="KW-0808">Transferase</keyword>
<dbReference type="PANTHER" id="PTHR45839">
    <property type="match status" value="1"/>
</dbReference>
<dbReference type="InterPro" id="IPR001296">
    <property type="entry name" value="Glyco_trans_1"/>
</dbReference>
<evidence type="ECO:0000256" key="4">
    <source>
        <dbReference type="ARBA" id="ARBA00022679"/>
    </source>
</evidence>
<evidence type="ECO:0000256" key="2">
    <source>
        <dbReference type="ARBA" id="ARBA00012540"/>
    </source>
</evidence>
<evidence type="ECO:0000256" key="1">
    <source>
        <dbReference type="ARBA" id="ARBA00005894"/>
    </source>
</evidence>
<evidence type="ECO:0000313" key="12">
    <source>
        <dbReference type="Proteomes" id="UP000825729"/>
    </source>
</evidence>
<dbReference type="PANTHER" id="PTHR45839:SF7">
    <property type="entry name" value="SUCROSE SYNTHASE 1"/>
    <property type="match status" value="1"/>
</dbReference>
<feature type="domain" description="Glycosyl transferase family 1" evidence="7">
    <location>
        <begin position="567"/>
        <end position="734"/>
    </location>
</feature>
<evidence type="ECO:0000259" key="8">
    <source>
        <dbReference type="Pfam" id="PF00862"/>
    </source>
</evidence>
<feature type="domain" description="Sucrose synthase N-terminal" evidence="9">
    <location>
        <begin position="8"/>
        <end position="121"/>
    </location>
</feature>
<evidence type="ECO:0000256" key="6">
    <source>
        <dbReference type="RuleBase" id="RU280817"/>
    </source>
</evidence>
<name>A0AAV7F9L6_ARIFI</name>
<comment type="function">
    <text evidence="6">Sucrose-cleaving enzyme that provides UDP-glucose and fructose for various metabolic pathways.</text>
</comment>
<dbReference type="AlphaFoldDB" id="A0AAV7F9L6"/>
<dbReference type="Pfam" id="PF24862">
    <property type="entry name" value="SUS_EPBD"/>
    <property type="match status" value="1"/>
</dbReference>
<keyword evidence="12" id="KW-1185">Reference proteome</keyword>
<comment type="caution">
    <text evidence="11">The sequence shown here is derived from an EMBL/GenBank/DDBJ whole genome shotgun (WGS) entry which is preliminary data.</text>
</comment>
<dbReference type="Pfam" id="PF24861">
    <property type="entry name" value="SUS_N"/>
    <property type="match status" value="1"/>
</dbReference>
<evidence type="ECO:0000259" key="10">
    <source>
        <dbReference type="Pfam" id="PF24862"/>
    </source>
</evidence>
<organism evidence="11 12">
    <name type="scientific">Aristolochia fimbriata</name>
    <name type="common">White veined hardy Dutchman's pipe vine</name>
    <dbReference type="NCBI Taxonomy" id="158543"/>
    <lineage>
        <taxon>Eukaryota</taxon>
        <taxon>Viridiplantae</taxon>
        <taxon>Streptophyta</taxon>
        <taxon>Embryophyta</taxon>
        <taxon>Tracheophyta</taxon>
        <taxon>Spermatophyta</taxon>
        <taxon>Magnoliopsida</taxon>
        <taxon>Magnoliidae</taxon>
        <taxon>Piperales</taxon>
        <taxon>Aristolochiaceae</taxon>
        <taxon>Aristolochia</taxon>
    </lineage>
</organism>
<dbReference type="InterPro" id="IPR056735">
    <property type="entry name" value="SUS_N"/>
</dbReference>
<dbReference type="InterPro" id="IPR000368">
    <property type="entry name" value="Sucrose_synth_GT-B1"/>
</dbReference>
<sequence length="807" mass="92424">MAERRLTRVHSLRDRLGDTLSAHRNELFCILTRYVNQGKGILQPHQLLAELEALCADGDMKVLKDGPFGDVLRATQEAIVVPPWVALAVRPRPGVWEYVRVNLNELLVEELSIPEYLQFKEELVEDGFNGNMVLELDFEPFNASFPRQTLSKSIGNGVQFLNRHLSSKMFHDKESMYPLLDFLRAHSYKGKTMMLNDRIHSLNALQSVMRNAEEYLSSILPDTPYSEFDHRFQEMGLEKGWGDTAGRVLEMVHLLLELLEAPEPCTLEKFLGRIPMVFNVVILSPHGYFAQANVLGLPDTGGQVVYILDQVRALENEMLHRIKQQGLDIIPRILIVTRLLPDAVGTTCNQRLEKVLGTDHSSILRVPFRTEKGILRKWISRFDVWPYLETFAEDVAHEIAGELQATPDLIIGNYSDGNLVASLLAHRLGVTQCTIAHALEKTKYPDSDIYWRKFDDKYHFSCQFTADLIAMNHTDFIITSTYQEIAGSKDTVGQYESHTAFTLPGLYRVVHGIDVFDPKFNIVSPGADMAIYFSYSEEQRRLTSLHPEIEELLFSDVQNTDHICVLHDRTKPIIFSMARLDRVKNMTGLVEWFGKNSRLRELVNLVVVAGDHGKESKDREEQDEMKKMKWLIDTYKLNGQFRWISAQMNRVRNGELYRFIADTKGAFVQPALYEAFGLTVVESMTCGLPTFATVHGGPAEIIVDGVSGFHIDPYKGDKAAELIIDFFEKCKKDPSHWTKISEGGLKRIQEKYTWQIYSERLLTLSAVYGFWKYVSKLDRRETRRYLEMFYTLKYRKLANSVPLASDE</sequence>
<comment type="catalytic activity">
    <reaction evidence="5 6">
        <text>an NDP-alpha-D-glucose + D-fructose = a ribonucleoside 5'-diphosphate + sucrose + H(+)</text>
        <dbReference type="Rhea" id="RHEA:16241"/>
        <dbReference type="ChEBI" id="CHEBI:15378"/>
        <dbReference type="ChEBI" id="CHEBI:17992"/>
        <dbReference type="ChEBI" id="CHEBI:37721"/>
        <dbReference type="ChEBI" id="CHEBI:57930"/>
        <dbReference type="ChEBI" id="CHEBI:76533"/>
        <dbReference type="EC" id="2.4.1.13"/>
    </reaction>
</comment>
<dbReference type="SUPFAM" id="SSF53756">
    <property type="entry name" value="UDP-Glycosyltransferase/glycogen phosphorylase"/>
    <property type="match status" value="1"/>
</dbReference>
<dbReference type="FunFam" id="1.20.120.1230:FF:000001">
    <property type="entry name" value="Sucrose synthase"/>
    <property type="match status" value="1"/>
</dbReference>
<reference evidence="11 12" key="1">
    <citation type="submission" date="2021-07" db="EMBL/GenBank/DDBJ databases">
        <title>The Aristolochia fimbriata genome: insights into angiosperm evolution, floral development and chemical biosynthesis.</title>
        <authorList>
            <person name="Jiao Y."/>
        </authorList>
    </citation>
    <scope>NUCLEOTIDE SEQUENCE [LARGE SCALE GENOMIC DNA]</scope>
    <source>
        <strain evidence="11">IBCAS-2021</strain>
        <tissue evidence="11">Leaf</tissue>
    </source>
</reference>
<dbReference type="FunFam" id="3.10.450.330:FF:000001">
    <property type="entry name" value="Sucrose synthase"/>
    <property type="match status" value="1"/>
</dbReference>
<dbReference type="GO" id="GO:0016157">
    <property type="term" value="F:sucrose synthase activity"/>
    <property type="evidence" value="ECO:0007669"/>
    <property type="project" value="UniProtKB-UniRule"/>
</dbReference>
<dbReference type="Proteomes" id="UP000825729">
    <property type="component" value="Unassembled WGS sequence"/>
</dbReference>
<evidence type="ECO:0000256" key="5">
    <source>
        <dbReference type="ARBA" id="ARBA00049030"/>
    </source>
</evidence>
<dbReference type="NCBIfam" id="TIGR02470">
    <property type="entry name" value="sucr_synth"/>
    <property type="match status" value="1"/>
</dbReference>
<evidence type="ECO:0000259" key="7">
    <source>
        <dbReference type="Pfam" id="PF00534"/>
    </source>
</evidence>